<dbReference type="PANTHER" id="PTHR24177:SF329">
    <property type="entry name" value="ANKYRIN REPEAT PROTEIN"/>
    <property type="match status" value="1"/>
</dbReference>
<sequence length="153" mass="17261">MFTVAFTVPGGNDQNTGFLLFSNKILFKIFMISDAISLFSSTTSTTSVLMFLGILTSRYAEVDFRKFLPNKLVVGLSTLFLSIATMMIAFSAALSIMFHGQLWMVVPFILLACVPVTLFMWMQFPPLFQMIMSTYGPTIFDRKVKNWLYVTGD</sequence>
<dbReference type="OrthoDB" id="1165587at2759"/>
<feature type="transmembrane region" description="Helical" evidence="1">
    <location>
        <begin position="72"/>
        <end position="96"/>
    </location>
</feature>
<evidence type="ECO:0000313" key="3">
    <source>
        <dbReference type="EMBL" id="PON31876.1"/>
    </source>
</evidence>
<evidence type="ECO:0000313" key="4">
    <source>
        <dbReference type="Proteomes" id="UP000237105"/>
    </source>
</evidence>
<dbReference type="PANTHER" id="PTHR24177">
    <property type="entry name" value="CASKIN"/>
    <property type="match status" value="1"/>
</dbReference>
<keyword evidence="1" id="KW-1133">Transmembrane helix</keyword>
<dbReference type="STRING" id="3476.A0A2P5A5R7"/>
<protein>
    <submittedName>
        <fullName evidence="3">PGG domain containing protein</fullName>
    </submittedName>
</protein>
<dbReference type="AlphaFoldDB" id="A0A2P5A5R7"/>
<feature type="domain" description="PGG" evidence="2">
    <location>
        <begin position="1"/>
        <end position="96"/>
    </location>
</feature>
<accession>A0A2P5A5R7</accession>
<evidence type="ECO:0000256" key="1">
    <source>
        <dbReference type="SAM" id="Phobius"/>
    </source>
</evidence>
<keyword evidence="1" id="KW-0472">Membrane</keyword>
<dbReference type="GO" id="GO:0016020">
    <property type="term" value="C:membrane"/>
    <property type="evidence" value="ECO:0007669"/>
    <property type="project" value="TreeGrafter"/>
</dbReference>
<feature type="transmembrane region" description="Helical" evidence="1">
    <location>
        <begin position="102"/>
        <end position="122"/>
    </location>
</feature>
<keyword evidence="1" id="KW-0812">Transmembrane</keyword>
<proteinExistence type="predicted"/>
<dbReference type="EMBL" id="JXTB01000908">
    <property type="protein sequence ID" value="PON31876.1"/>
    <property type="molecule type" value="Genomic_DNA"/>
</dbReference>
<reference evidence="4" key="1">
    <citation type="submission" date="2016-06" db="EMBL/GenBank/DDBJ databases">
        <title>Parallel loss of symbiosis genes in relatives of nitrogen-fixing non-legume Parasponia.</title>
        <authorList>
            <person name="Van Velzen R."/>
            <person name="Holmer R."/>
            <person name="Bu F."/>
            <person name="Rutten L."/>
            <person name="Van Zeijl A."/>
            <person name="Liu W."/>
            <person name="Santuari L."/>
            <person name="Cao Q."/>
            <person name="Sharma T."/>
            <person name="Shen D."/>
            <person name="Roswanjaya Y."/>
            <person name="Wardhani T."/>
            <person name="Kalhor M.S."/>
            <person name="Jansen J."/>
            <person name="Van den Hoogen J."/>
            <person name="Gungor B."/>
            <person name="Hartog M."/>
            <person name="Hontelez J."/>
            <person name="Verver J."/>
            <person name="Yang W.-C."/>
            <person name="Schijlen E."/>
            <person name="Repin R."/>
            <person name="Schilthuizen M."/>
            <person name="Schranz E."/>
            <person name="Heidstra R."/>
            <person name="Miyata K."/>
            <person name="Fedorova E."/>
            <person name="Kohlen W."/>
            <person name="Bisseling T."/>
            <person name="Smit S."/>
            <person name="Geurts R."/>
        </authorList>
    </citation>
    <scope>NUCLEOTIDE SEQUENCE [LARGE SCALE GENOMIC DNA]</scope>
    <source>
        <strain evidence="4">cv. WU1-14</strain>
    </source>
</reference>
<name>A0A2P5A5R7_PARAD</name>
<gene>
    <name evidence="3" type="ORF">PanWU01x14_366140</name>
</gene>
<dbReference type="Proteomes" id="UP000237105">
    <property type="component" value="Unassembled WGS sequence"/>
</dbReference>
<organism evidence="3 4">
    <name type="scientific">Parasponia andersonii</name>
    <name type="common">Sponia andersonii</name>
    <dbReference type="NCBI Taxonomy" id="3476"/>
    <lineage>
        <taxon>Eukaryota</taxon>
        <taxon>Viridiplantae</taxon>
        <taxon>Streptophyta</taxon>
        <taxon>Embryophyta</taxon>
        <taxon>Tracheophyta</taxon>
        <taxon>Spermatophyta</taxon>
        <taxon>Magnoliopsida</taxon>
        <taxon>eudicotyledons</taxon>
        <taxon>Gunneridae</taxon>
        <taxon>Pentapetalae</taxon>
        <taxon>rosids</taxon>
        <taxon>fabids</taxon>
        <taxon>Rosales</taxon>
        <taxon>Cannabaceae</taxon>
        <taxon>Parasponia</taxon>
    </lineage>
</organism>
<keyword evidence="4" id="KW-1185">Reference proteome</keyword>
<comment type="caution">
    <text evidence="3">The sequence shown here is derived from an EMBL/GenBank/DDBJ whole genome shotgun (WGS) entry which is preliminary data.</text>
</comment>
<evidence type="ECO:0000259" key="2">
    <source>
        <dbReference type="Pfam" id="PF13962"/>
    </source>
</evidence>
<dbReference type="InterPro" id="IPR026961">
    <property type="entry name" value="PGG_dom"/>
</dbReference>
<feature type="transmembrane region" description="Helical" evidence="1">
    <location>
        <begin position="25"/>
        <end position="52"/>
    </location>
</feature>
<dbReference type="Pfam" id="PF13962">
    <property type="entry name" value="PGG"/>
    <property type="match status" value="1"/>
</dbReference>